<dbReference type="Proteomes" id="UP000320176">
    <property type="component" value="Unassembled WGS sequence"/>
</dbReference>
<keyword evidence="3" id="KW-0238">DNA-binding</keyword>
<gene>
    <name evidence="6" type="ORF">Pla52n_09740</name>
</gene>
<protein>
    <submittedName>
        <fullName evidence="6">Site-specific tyrosine recombinase XerC</fullName>
    </submittedName>
</protein>
<comment type="similarity">
    <text evidence="1">Belongs to the 'phage' integrase family.</text>
</comment>
<dbReference type="GO" id="GO:0015074">
    <property type="term" value="P:DNA integration"/>
    <property type="evidence" value="ECO:0007669"/>
    <property type="project" value="UniProtKB-KW"/>
</dbReference>
<dbReference type="GO" id="GO:0003677">
    <property type="term" value="F:DNA binding"/>
    <property type="evidence" value="ECO:0007669"/>
    <property type="project" value="UniProtKB-KW"/>
</dbReference>
<evidence type="ECO:0000256" key="1">
    <source>
        <dbReference type="ARBA" id="ARBA00008857"/>
    </source>
</evidence>
<dbReference type="InterPro" id="IPR010998">
    <property type="entry name" value="Integrase_recombinase_N"/>
</dbReference>
<dbReference type="EMBL" id="SJPN01000001">
    <property type="protein sequence ID" value="TWU08392.1"/>
    <property type="molecule type" value="Genomic_DNA"/>
</dbReference>
<evidence type="ECO:0000256" key="2">
    <source>
        <dbReference type="ARBA" id="ARBA00022908"/>
    </source>
</evidence>
<dbReference type="PANTHER" id="PTHR30629:SF2">
    <property type="entry name" value="PROPHAGE INTEGRASE INTS-RELATED"/>
    <property type="match status" value="1"/>
</dbReference>
<dbReference type="SUPFAM" id="SSF56349">
    <property type="entry name" value="DNA breaking-rejoining enzymes"/>
    <property type="match status" value="1"/>
</dbReference>
<proteinExistence type="inferred from homology"/>
<dbReference type="OrthoDB" id="254233at2"/>
<comment type="caution">
    <text evidence="6">The sequence shown here is derived from an EMBL/GenBank/DDBJ whole genome shotgun (WGS) entry which is preliminary data.</text>
</comment>
<keyword evidence="4" id="KW-0233">DNA recombination</keyword>
<dbReference type="GO" id="GO:0006310">
    <property type="term" value="P:DNA recombination"/>
    <property type="evidence" value="ECO:0007669"/>
    <property type="project" value="UniProtKB-KW"/>
</dbReference>
<dbReference type="Pfam" id="PF00589">
    <property type="entry name" value="Phage_integrase"/>
    <property type="match status" value="1"/>
</dbReference>
<evidence type="ECO:0000256" key="4">
    <source>
        <dbReference type="ARBA" id="ARBA00023172"/>
    </source>
</evidence>
<dbReference type="InterPro" id="IPR002104">
    <property type="entry name" value="Integrase_catalytic"/>
</dbReference>
<dbReference type="AlphaFoldDB" id="A0A5C6B9T7"/>
<dbReference type="PANTHER" id="PTHR30629">
    <property type="entry name" value="PROPHAGE INTEGRASE"/>
    <property type="match status" value="1"/>
</dbReference>
<evidence type="ECO:0000259" key="5">
    <source>
        <dbReference type="PROSITE" id="PS51898"/>
    </source>
</evidence>
<dbReference type="InterPro" id="IPR050808">
    <property type="entry name" value="Phage_Integrase"/>
</dbReference>
<feature type="domain" description="Tyr recombinase" evidence="5">
    <location>
        <begin position="171"/>
        <end position="386"/>
    </location>
</feature>
<keyword evidence="7" id="KW-1185">Reference proteome</keyword>
<dbReference type="RefSeq" id="WP_146518439.1">
    <property type="nucleotide sequence ID" value="NZ_CP151726.1"/>
</dbReference>
<name>A0A5C6B9T7_9BACT</name>
<evidence type="ECO:0000313" key="6">
    <source>
        <dbReference type="EMBL" id="TWU08392.1"/>
    </source>
</evidence>
<dbReference type="InterPro" id="IPR011010">
    <property type="entry name" value="DNA_brk_join_enz"/>
</dbReference>
<evidence type="ECO:0000313" key="7">
    <source>
        <dbReference type="Proteomes" id="UP000320176"/>
    </source>
</evidence>
<reference evidence="6 7" key="1">
    <citation type="submission" date="2019-02" db="EMBL/GenBank/DDBJ databases">
        <title>Deep-cultivation of Planctomycetes and their phenomic and genomic characterization uncovers novel biology.</title>
        <authorList>
            <person name="Wiegand S."/>
            <person name="Jogler M."/>
            <person name="Boedeker C."/>
            <person name="Pinto D."/>
            <person name="Vollmers J."/>
            <person name="Rivas-Marin E."/>
            <person name="Kohn T."/>
            <person name="Peeters S.H."/>
            <person name="Heuer A."/>
            <person name="Rast P."/>
            <person name="Oberbeckmann S."/>
            <person name="Bunk B."/>
            <person name="Jeske O."/>
            <person name="Meyerdierks A."/>
            <person name="Storesund J.E."/>
            <person name="Kallscheuer N."/>
            <person name="Luecker S."/>
            <person name="Lage O.M."/>
            <person name="Pohl T."/>
            <person name="Merkel B.J."/>
            <person name="Hornburger P."/>
            <person name="Mueller R.-W."/>
            <person name="Bruemmer F."/>
            <person name="Labrenz M."/>
            <person name="Spormann A.M."/>
            <person name="Op Den Camp H."/>
            <person name="Overmann J."/>
            <person name="Amann R."/>
            <person name="Jetten M.S.M."/>
            <person name="Mascher T."/>
            <person name="Medema M.H."/>
            <person name="Devos D.P."/>
            <person name="Kaster A.-K."/>
            <person name="Ovreas L."/>
            <person name="Rohde M."/>
            <person name="Galperin M.Y."/>
            <person name="Jogler C."/>
        </authorList>
    </citation>
    <scope>NUCLEOTIDE SEQUENCE [LARGE SCALE GENOMIC DNA]</scope>
    <source>
        <strain evidence="6 7">Pla52n</strain>
    </source>
</reference>
<keyword evidence="2" id="KW-0229">DNA integration</keyword>
<dbReference type="PROSITE" id="PS51898">
    <property type="entry name" value="TYR_RECOMBINASE"/>
    <property type="match status" value="1"/>
</dbReference>
<evidence type="ECO:0000256" key="3">
    <source>
        <dbReference type="ARBA" id="ARBA00023125"/>
    </source>
</evidence>
<organism evidence="6 7">
    <name type="scientific">Stieleria varia</name>
    <dbReference type="NCBI Taxonomy" id="2528005"/>
    <lineage>
        <taxon>Bacteria</taxon>
        <taxon>Pseudomonadati</taxon>
        <taxon>Planctomycetota</taxon>
        <taxon>Planctomycetia</taxon>
        <taxon>Pirellulales</taxon>
        <taxon>Pirellulaceae</taxon>
        <taxon>Stieleria</taxon>
    </lineage>
</organism>
<accession>A0A5C6B9T7</accession>
<dbReference type="Gene3D" id="1.10.443.10">
    <property type="entry name" value="Intergrase catalytic core"/>
    <property type="match status" value="1"/>
</dbReference>
<dbReference type="Gene3D" id="1.10.150.130">
    <property type="match status" value="1"/>
</dbReference>
<sequence length="394" mass="44704">MSRRKRSVPEMKYHVSGQARVFLDGRYFYLGPHGSAEAQARYDTLVSEYLADGRKIQPVVATYQSDCVITVQNVTAEYRREIDAREQQLGRYRHLCTLLEDEYGDLPAVEFGPRRLAELRDLLVATGNARKTINHYITVIVRIFRHAVSRELIDVNVFQRLETLDPLKRGQTTAAEYKERLPADLAIVKATAEFLSPQARMIITLQIATGMRPKEVFSMRPRDIDRSGAEWFYRPQSHKTQAHGVVRAVPIVGAAREALTPFLLRDADSFCFSPAESAQWFRDQRTAKRKTPPRHGNCVGDVRVANPKRQPGTKFNKDSLNRAVRRACEKAKVPRWTPYQLRHLAATAVAEAIGIEGARALLSHRSTRMTEQYVHQQQDEAKAIEAAWVAPSIG</sequence>
<dbReference type="InterPro" id="IPR013762">
    <property type="entry name" value="Integrase-like_cat_sf"/>
</dbReference>